<dbReference type="GO" id="GO:0050518">
    <property type="term" value="F:2-C-methyl-D-erythritol 4-phosphate cytidylyltransferase activity"/>
    <property type="evidence" value="ECO:0007669"/>
    <property type="project" value="UniProtKB-EC"/>
</dbReference>
<evidence type="ECO:0000313" key="5">
    <source>
        <dbReference type="Proteomes" id="UP001172082"/>
    </source>
</evidence>
<keyword evidence="5" id="KW-1185">Reference proteome</keyword>
<dbReference type="NCBIfam" id="TIGR00453">
    <property type="entry name" value="ispD"/>
    <property type="match status" value="1"/>
</dbReference>
<dbReference type="HAMAP" id="MF_00108">
    <property type="entry name" value="IspD"/>
    <property type="match status" value="1"/>
</dbReference>
<comment type="function">
    <text evidence="3">Catalyzes the formation of 4-diphosphocytidyl-2-C-methyl-D-erythritol from CTP and 2-C-methyl-D-erythritol 4-phosphate (MEP).</text>
</comment>
<dbReference type="InterPro" id="IPR001228">
    <property type="entry name" value="IspD"/>
</dbReference>
<dbReference type="CDD" id="cd02516">
    <property type="entry name" value="CDP-ME_synthetase"/>
    <property type="match status" value="1"/>
</dbReference>
<dbReference type="InterPro" id="IPR034683">
    <property type="entry name" value="IspD/TarI"/>
</dbReference>
<dbReference type="InterPro" id="IPR029044">
    <property type="entry name" value="Nucleotide-diphossugar_trans"/>
</dbReference>
<dbReference type="SUPFAM" id="SSF53448">
    <property type="entry name" value="Nucleotide-diphospho-sugar transferases"/>
    <property type="match status" value="1"/>
</dbReference>
<keyword evidence="3" id="KW-0414">Isoprene biosynthesis</keyword>
<evidence type="ECO:0000256" key="1">
    <source>
        <dbReference type="ARBA" id="ARBA00022679"/>
    </source>
</evidence>
<evidence type="ECO:0000256" key="3">
    <source>
        <dbReference type="HAMAP-Rule" id="MF_00108"/>
    </source>
</evidence>
<keyword evidence="1 3" id="KW-0808">Transferase</keyword>
<comment type="pathway">
    <text evidence="3">Isoprenoid biosynthesis; isopentenyl diphosphate biosynthesis via DXP pathway; isopentenyl diphosphate from 1-deoxy-D-xylulose 5-phosphate: step 2/6.</text>
</comment>
<proteinExistence type="inferred from homology"/>
<reference evidence="4" key="1">
    <citation type="submission" date="2023-06" db="EMBL/GenBank/DDBJ databases">
        <title>Genomic of Parafulvivirga corallium.</title>
        <authorList>
            <person name="Wang G."/>
        </authorList>
    </citation>
    <scope>NUCLEOTIDE SEQUENCE</scope>
    <source>
        <strain evidence="4">BMA10</strain>
    </source>
</reference>
<dbReference type="PANTHER" id="PTHR32125">
    <property type="entry name" value="2-C-METHYL-D-ERYTHRITOL 4-PHOSPHATE CYTIDYLYLTRANSFERASE, CHLOROPLASTIC"/>
    <property type="match status" value="1"/>
</dbReference>
<feature type="site" description="Transition state stabilizer" evidence="3">
    <location>
        <position position="17"/>
    </location>
</feature>
<feature type="site" description="Positions MEP for the nucleophilic attack" evidence="3">
    <location>
        <position position="208"/>
    </location>
</feature>
<dbReference type="RefSeq" id="WP_346750782.1">
    <property type="nucleotide sequence ID" value="NZ_JAUJEA010000001.1"/>
</dbReference>
<comment type="catalytic activity">
    <reaction evidence="3">
        <text>2-C-methyl-D-erythritol 4-phosphate + CTP + H(+) = 4-CDP-2-C-methyl-D-erythritol + diphosphate</text>
        <dbReference type="Rhea" id="RHEA:13429"/>
        <dbReference type="ChEBI" id="CHEBI:15378"/>
        <dbReference type="ChEBI" id="CHEBI:33019"/>
        <dbReference type="ChEBI" id="CHEBI:37563"/>
        <dbReference type="ChEBI" id="CHEBI:57823"/>
        <dbReference type="ChEBI" id="CHEBI:58262"/>
        <dbReference type="EC" id="2.7.7.60"/>
    </reaction>
</comment>
<gene>
    <name evidence="3" type="primary">ispD</name>
    <name evidence="4" type="ORF">QQ008_05305</name>
</gene>
<accession>A0ABT8KL65</accession>
<organism evidence="4 5">
    <name type="scientific">Splendidivirga corallicola</name>
    <dbReference type="NCBI Taxonomy" id="3051826"/>
    <lineage>
        <taxon>Bacteria</taxon>
        <taxon>Pseudomonadati</taxon>
        <taxon>Bacteroidota</taxon>
        <taxon>Cytophagia</taxon>
        <taxon>Cytophagales</taxon>
        <taxon>Splendidivirgaceae</taxon>
        <taxon>Splendidivirga</taxon>
    </lineage>
</organism>
<feature type="site" description="Transition state stabilizer" evidence="3">
    <location>
        <position position="24"/>
    </location>
</feature>
<dbReference type="EC" id="2.7.7.60" evidence="3"/>
<evidence type="ECO:0000313" key="4">
    <source>
        <dbReference type="EMBL" id="MDN5200762.1"/>
    </source>
</evidence>
<sequence length="227" mass="25158">MKAKEYAIIVAGGSGTRMNSQIPKQFLVLADLPVLMHTINAFDTYSENLPIILVLPKKDIPVWEKLCIEYNFTRPLKIVAGGASRFQSVKNGLSHIEDKGLVAIHDGVRPIVSKDIIANSFKVAAARQSAVAAVKLKESIRVQENGSHTKALDRSRFHLIQTPQTFDIALLKEAYQVTEQPVFTDDASVVEYAGHKITLFEGSYKNLKITTPEDLLVAEVFLKNQNV</sequence>
<dbReference type="InterPro" id="IPR050088">
    <property type="entry name" value="IspD/TarI_cytidylyltransf_bact"/>
</dbReference>
<keyword evidence="2 3" id="KW-0548">Nucleotidyltransferase</keyword>
<dbReference type="Gene3D" id="3.90.550.10">
    <property type="entry name" value="Spore Coat Polysaccharide Biosynthesis Protein SpsA, Chain A"/>
    <property type="match status" value="1"/>
</dbReference>
<comment type="caution">
    <text evidence="4">The sequence shown here is derived from an EMBL/GenBank/DDBJ whole genome shotgun (WGS) entry which is preliminary data.</text>
</comment>
<name>A0ABT8KL65_9BACT</name>
<protein>
    <recommendedName>
        <fullName evidence="3">2-C-methyl-D-erythritol 4-phosphate cytidylyltransferase</fullName>
        <ecNumber evidence="3">2.7.7.60</ecNumber>
    </recommendedName>
    <alternativeName>
        <fullName evidence="3">4-diphosphocytidyl-2C-methyl-D-erythritol synthase</fullName>
    </alternativeName>
    <alternativeName>
        <fullName evidence="3">MEP cytidylyltransferase</fullName>
        <shortName evidence="3">MCT</shortName>
    </alternativeName>
</protein>
<dbReference type="Proteomes" id="UP001172082">
    <property type="component" value="Unassembled WGS sequence"/>
</dbReference>
<feature type="site" description="Positions MEP for the nucleophilic attack" evidence="3">
    <location>
        <position position="154"/>
    </location>
</feature>
<dbReference type="Pfam" id="PF01128">
    <property type="entry name" value="IspD"/>
    <property type="match status" value="1"/>
</dbReference>
<dbReference type="PANTHER" id="PTHR32125:SF4">
    <property type="entry name" value="2-C-METHYL-D-ERYTHRITOL 4-PHOSPHATE CYTIDYLYLTRANSFERASE, CHLOROPLASTIC"/>
    <property type="match status" value="1"/>
</dbReference>
<dbReference type="NCBIfam" id="NF001186">
    <property type="entry name" value="PRK00155.2-3"/>
    <property type="match status" value="1"/>
</dbReference>
<evidence type="ECO:0000256" key="2">
    <source>
        <dbReference type="ARBA" id="ARBA00022695"/>
    </source>
</evidence>
<dbReference type="EMBL" id="JAUJEA010000001">
    <property type="protein sequence ID" value="MDN5200762.1"/>
    <property type="molecule type" value="Genomic_DNA"/>
</dbReference>
<comment type="similarity">
    <text evidence="3">Belongs to the IspD/TarI cytidylyltransferase family. IspD subfamily.</text>
</comment>